<evidence type="ECO:0000313" key="6">
    <source>
        <dbReference type="Proteomes" id="UP000314616"/>
    </source>
</evidence>
<evidence type="ECO:0000256" key="2">
    <source>
        <dbReference type="ARBA" id="ARBA00023027"/>
    </source>
</evidence>
<feature type="domain" description="Fe-containing alcohol dehydrogenase-like C-terminal" evidence="4">
    <location>
        <begin position="230"/>
        <end position="367"/>
    </location>
</feature>
<evidence type="ECO:0000313" key="5">
    <source>
        <dbReference type="EMBL" id="QDC23496.1"/>
    </source>
</evidence>
<dbReference type="InterPro" id="IPR001670">
    <property type="entry name" value="ADH_Fe/GldA"/>
</dbReference>
<dbReference type="GO" id="GO:0046872">
    <property type="term" value="F:metal ion binding"/>
    <property type="evidence" value="ECO:0007669"/>
    <property type="project" value="InterPro"/>
</dbReference>
<dbReference type="Pfam" id="PF25137">
    <property type="entry name" value="ADH_Fe_C"/>
    <property type="match status" value="1"/>
</dbReference>
<dbReference type="SUPFAM" id="SSF56796">
    <property type="entry name" value="Dehydroquinate synthase-like"/>
    <property type="match status" value="1"/>
</dbReference>
<reference evidence="5 6" key="1">
    <citation type="submission" date="2019-05" db="EMBL/GenBank/DDBJ databases">
        <title>Georgenia *** sp. nov., and Georgenia *** sp. nov., isolated from the intestinal contents of plateau pika (Ochotona curzoniae) in the Qinghai-Tibet plateau of China.</title>
        <authorList>
            <person name="Tian Z."/>
        </authorList>
    </citation>
    <scope>NUCLEOTIDE SEQUENCE [LARGE SCALE GENOMIC DNA]</scope>
    <source>
        <strain evidence="5 6">Z443</strain>
    </source>
</reference>
<dbReference type="OrthoDB" id="9815791at2"/>
<dbReference type="PANTHER" id="PTHR11496">
    <property type="entry name" value="ALCOHOL DEHYDROGENASE"/>
    <property type="match status" value="1"/>
</dbReference>
<dbReference type="GO" id="GO:0004022">
    <property type="term" value="F:alcohol dehydrogenase (NAD+) activity"/>
    <property type="evidence" value="ECO:0007669"/>
    <property type="project" value="TreeGrafter"/>
</dbReference>
<name>A0A5B8C687_9MICO</name>
<evidence type="ECO:0000259" key="3">
    <source>
        <dbReference type="Pfam" id="PF00465"/>
    </source>
</evidence>
<accession>A0A5B8C687</accession>
<organism evidence="5 6">
    <name type="scientific">Georgenia yuyongxinii</name>
    <dbReference type="NCBI Taxonomy" id="2589797"/>
    <lineage>
        <taxon>Bacteria</taxon>
        <taxon>Bacillati</taxon>
        <taxon>Actinomycetota</taxon>
        <taxon>Actinomycetes</taxon>
        <taxon>Micrococcales</taxon>
        <taxon>Bogoriellaceae</taxon>
        <taxon>Georgenia</taxon>
    </lineage>
</organism>
<dbReference type="PANTHER" id="PTHR11496:SF83">
    <property type="entry name" value="HYDROXYACID-OXOACID TRANSHYDROGENASE, MITOCHONDRIAL"/>
    <property type="match status" value="1"/>
</dbReference>
<dbReference type="InterPro" id="IPR056798">
    <property type="entry name" value="ADH_Fe_C"/>
</dbReference>
<sequence length="371" mass="38566">MQFSFETSPARVVFGRGTVRTALPEEVERLGIQRLLVVSARALEPLAREVTGPFADAVVAWFTKVEQHVPADVAEQAVVVARRARADGVLSIGGGSTTGTAKIVARETGIPILAVPTTYAGSEMTPVWGLTRSGHKETGTDPAVQPRTVVLDPNLTDQLPRRLAVSSALNALAHVVEAHWAPRANPVSSALADEATTALATGLRAIGREGLQRAASPEASLRDPVATWAGTPAAAGEQLLYGAFLAGGTYAVTGAGLHHKICHVLGGAFNLPHAATHAVVLPNVLALNLPAVPVVGERIAHALGAEEAVSGMRRLYAEVGAPRTLAQIGLRPDQLEEAIDRVSAELPIANPRPVGTAEVRAVLTAAFGEVA</sequence>
<feature type="domain" description="Alcohol dehydrogenase iron-type/glycerol dehydrogenase GldA" evidence="3">
    <location>
        <begin position="9"/>
        <end position="153"/>
    </location>
</feature>
<dbReference type="GO" id="GO:0018506">
    <property type="term" value="F:maleylacetate reductase activity"/>
    <property type="evidence" value="ECO:0007669"/>
    <property type="project" value="InterPro"/>
</dbReference>
<dbReference type="Pfam" id="PF00465">
    <property type="entry name" value="Fe-ADH"/>
    <property type="match status" value="1"/>
</dbReference>
<dbReference type="RefSeq" id="WP_139926938.1">
    <property type="nucleotide sequence ID" value="NZ_CP040915.1"/>
</dbReference>
<dbReference type="EMBL" id="CP040915">
    <property type="protein sequence ID" value="QDC23496.1"/>
    <property type="molecule type" value="Genomic_DNA"/>
</dbReference>
<keyword evidence="1" id="KW-0560">Oxidoreductase</keyword>
<dbReference type="Proteomes" id="UP000314616">
    <property type="component" value="Chromosome"/>
</dbReference>
<dbReference type="AlphaFoldDB" id="A0A5B8C687"/>
<dbReference type="Gene3D" id="1.20.1090.10">
    <property type="entry name" value="Dehydroquinate synthase-like - alpha domain"/>
    <property type="match status" value="1"/>
</dbReference>
<keyword evidence="2" id="KW-0520">NAD</keyword>
<dbReference type="KEGG" id="gyu:FE374_01590"/>
<dbReference type="Gene3D" id="3.40.50.1970">
    <property type="match status" value="1"/>
</dbReference>
<protein>
    <submittedName>
        <fullName evidence="5">Maleylacetate reductase</fullName>
    </submittedName>
</protein>
<evidence type="ECO:0000259" key="4">
    <source>
        <dbReference type="Pfam" id="PF25137"/>
    </source>
</evidence>
<dbReference type="CDD" id="cd08177">
    <property type="entry name" value="MAR"/>
    <property type="match status" value="1"/>
</dbReference>
<dbReference type="InterPro" id="IPR034786">
    <property type="entry name" value="MAR"/>
</dbReference>
<gene>
    <name evidence="5" type="ORF">FE374_01590</name>
</gene>
<dbReference type="InterPro" id="IPR039697">
    <property type="entry name" value="Alcohol_dehydrogenase_Fe"/>
</dbReference>
<evidence type="ECO:0000256" key="1">
    <source>
        <dbReference type="ARBA" id="ARBA00023002"/>
    </source>
</evidence>
<proteinExistence type="predicted"/>